<evidence type="ECO:0000256" key="3">
    <source>
        <dbReference type="ARBA" id="ARBA00022723"/>
    </source>
</evidence>
<evidence type="ECO:0000259" key="8">
    <source>
        <dbReference type="Pfam" id="PF07687"/>
    </source>
</evidence>
<name>A0A1E4S3S5_CYBJN</name>
<dbReference type="EMBL" id="KV453928">
    <property type="protein sequence ID" value="ODV74176.1"/>
    <property type="molecule type" value="Genomic_DNA"/>
</dbReference>
<feature type="binding site" evidence="7">
    <location>
        <position position="206"/>
    </location>
    <ligand>
        <name>Zn(2+)</name>
        <dbReference type="ChEBI" id="CHEBI:29105"/>
        <label>1</label>
    </ligand>
</feature>
<feature type="binding site" evidence="7">
    <location>
        <position position="171"/>
    </location>
    <ligand>
        <name>Zn(2+)</name>
        <dbReference type="ChEBI" id="CHEBI:29105"/>
        <label>2</label>
    </ligand>
</feature>
<evidence type="ECO:0000313" key="10">
    <source>
        <dbReference type="Proteomes" id="UP000094389"/>
    </source>
</evidence>
<dbReference type="SUPFAM" id="SSF53187">
    <property type="entry name" value="Zn-dependent exopeptidases"/>
    <property type="match status" value="1"/>
</dbReference>
<keyword evidence="4" id="KW-0378">Hydrolase</keyword>
<dbReference type="PIRSF" id="PIRSF037217">
    <property type="entry name" value="Carboxypeptidase_S"/>
    <property type="match status" value="1"/>
</dbReference>
<dbReference type="AlphaFoldDB" id="A0A1E4S3S5"/>
<gene>
    <name evidence="9" type="ORF">CYBJADRAFT_166895</name>
</gene>
<feature type="binding site" evidence="7">
    <location>
        <position position="206"/>
    </location>
    <ligand>
        <name>Zn(2+)</name>
        <dbReference type="ChEBI" id="CHEBI:29105"/>
        <label>2</label>
    </ligand>
</feature>
<evidence type="ECO:0000256" key="7">
    <source>
        <dbReference type="PIRSR" id="PIRSR037217-2"/>
    </source>
</evidence>
<dbReference type="InterPro" id="IPR001261">
    <property type="entry name" value="ArgE/DapE_CS"/>
</dbReference>
<dbReference type="OrthoDB" id="3064516at2759"/>
<dbReference type="Pfam" id="PF07687">
    <property type="entry name" value="M20_dimer"/>
    <property type="match status" value="1"/>
</dbReference>
<accession>A0A1E4S3S5</accession>
<dbReference type="FunFam" id="3.40.630.10:FF:000027">
    <property type="entry name" value="N-fatty-acyl-amino acid synthase/hydrolase PM20D1"/>
    <property type="match status" value="1"/>
</dbReference>
<evidence type="ECO:0000256" key="6">
    <source>
        <dbReference type="PIRSR" id="PIRSR037217-1"/>
    </source>
</evidence>
<evidence type="ECO:0000256" key="4">
    <source>
        <dbReference type="ARBA" id="ARBA00022801"/>
    </source>
</evidence>
<evidence type="ECO:0000256" key="5">
    <source>
        <dbReference type="ARBA" id="ARBA00022833"/>
    </source>
</evidence>
<feature type="domain" description="Peptidase M20 dimerisation" evidence="8">
    <location>
        <begin position="288"/>
        <end position="444"/>
    </location>
</feature>
<keyword evidence="10" id="KW-1185">Reference proteome</keyword>
<feature type="active site" evidence="6">
    <location>
        <position position="173"/>
    </location>
</feature>
<dbReference type="PROSITE" id="PS00758">
    <property type="entry name" value="ARGE_DAPE_CPG2_1"/>
    <property type="match status" value="1"/>
</dbReference>
<dbReference type="Gene3D" id="3.40.630.10">
    <property type="entry name" value="Zn peptidases"/>
    <property type="match status" value="1"/>
</dbReference>
<dbReference type="InterPro" id="IPR011650">
    <property type="entry name" value="Peptidase_M20_dimer"/>
</dbReference>
<dbReference type="InterPro" id="IPR036264">
    <property type="entry name" value="Bact_exopeptidase_dim_dom"/>
</dbReference>
<keyword evidence="3 7" id="KW-0479">Metal-binding</keyword>
<keyword evidence="9" id="KW-0121">Carboxypeptidase</keyword>
<dbReference type="RefSeq" id="XP_020071215.1">
    <property type="nucleotide sequence ID" value="XM_020214677.1"/>
</dbReference>
<proteinExistence type="inferred from homology"/>
<evidence type="ECO:0000313" key="9">
    <source>
        <dbReference type="EMBL" id="ODV74176.1"/>
    </source>
</evidence>
<sequence>MRIYLTDEDGAGEPVKPKRTSNWGKIAALATLGIISVGTWGVSQLVKSQVASSFKSQPAESCPVGETIRPLSFYEDRSSTDEILFNYASRNKSLEIFAGAVKISTVVQDHMPDPNTHPEAWTNFTRFHNHLEKSFPLVHSRLRLEKVNVFGLLYTWEGSDPNLKPLLLTAHQDVVPVLEPTLKDWKYPPFSGHFDGERIWGRGSSDDKPLLIADLAAVEKLLSEGFQPKRTIVLSFGVDEERGGEFGAKSLAGVLNERYGEDSFYALVDEGVGTVEIVDDRAITVVAIGEKGSINLEISLTTPGGHSSVPPPHTNIGLVSKLISYIEDHPFKASLGPRNPVLHYLQCLAEHTNVFDKQLKKHIFKAGYDTKSNAEVVKYLSEDPVTSSSVKTTQAIDIINGGIKSNALPEFVSFVINHRINVESSVNETIEQVLSDIKVLSKEYNLGILLNDEEILPKTENGYFVLNAGEGLEPAKVSPREGEVWTKFSGSIKHIVEDYIHPDLEKPSVVAGTLMTGNTDTRYYWPLTDNIYRFMFSTTELVKTHIHSVNEYTTLDDHLFIQLFVYEFIQSVNE</sequence>
<organism evidence="9 10">
    <name type="scientific">Cyberlindnera jadinii (strain ATCC 18201 / CBS 1600 / BCRC 20928 / JCM 3617 / NBRC 0987 / NRRL Y-1542)</name>
    <name type="common">Torula yeast</name>
    <name type="synonym">Candida utilis</name>
    <dbReference type="NCBI Taxonomy" id="983966"/>
    <lineage>
        <taxon>Eukaryota</taxon>
        <taxon>Fungi</taxon>
        <taxon>Dikarya</taxon>
        <taxon>Ascomycota</taxon>
        <taxon>Saccharomycotina</taxon>
        <taxon>Saccharomycetes</taxon>
        <taxon>Phaffomycetales</taxon>
        <taxon>Phaffomycetaceae</taxon>
        <taxon>Cyberlindnera</taxon>
    </lineage>
</organism>
<dbReference type="GO" id="GO:0000328">
    <property type="term" value="C:fungal-type vacuole lumen"/>
    <property type="evidence" value="ECO:0007669"/>
    <property type="project" value="TreeGrafter"/>
</dbReference>
<dbReference type="GO" id="GO:0051603">
    <property type="term" value="P:proteolysis involved in protein catabolic process"/>
    <property type="evidence" value="ECO:0007669"/>
    <property type="project" value="TreeGrafter"/>
</dbReference>
<feature type="binding site" evidence="7">
    <location>
        <position position="241"/>
    </location>
    <ligand>
        <name>Zn(2+)</name>
        <dbReference type="ChEBI" id="CHEBI:29105"/>
        <label>1</label>
    </ligand>
</feature>
<dbReference type="InterPro" id="IPR002933">
    <property type="entry name" value="Peptidase_M20"/>
</dbReference>
<evidence type="ECO:0000256" key="1">
    <source>
        <dbReference type="ARBA" id="ARBA00006247"/>
    </source>
</evidence>
<comment type="similarity">
    <text evidence="1">Belongs to the peptidase M20A family.</text>
</comment>
<dbReference type="GO" id="GO:0004181">
    <property type="term" value="F:metallocarboxypeptidase activity"/>
    <property type="evidence" value="ECO:0007669"/>
    <property type="project" value="InterPro"/>
</dbReference>
<keyword evidence="5 7" id="KW-0862">Zinc</keyword>
<feature type="active site" description="Proton acceptor" evidence="6">
    <location>
        <position position="240"/>
    </location>
</feature>
<feature type="binding site" evidence="7">
    <location>
        <position position="269"/>
    </location>
    <ligand>
        <name>Zn(2+)</name>
        <dbReference type="ChEBI" id="CHEBI:29105"/>
        <label>2</label>
    </ligand>
</feature>
<dbReference type="SUPFAM" id="SSF55031">
    <property type="entry name" value="Bacterial exopeptidase dimerisation domain"/>
    <property type="match status" value="1"/>
</dbReference>
<feature type="binding site" evidence="7">
    <location>
        <position position="547"/>
    </location>
    <ligand>
        <name>Zn(2+)</name>
        <dbReference type="ChEBI" id="CHEBI:29105"/>
        <label>1</label>
    </ligand>
</feature>
<dbReference type="Gene3D" id="3.30.70.360">
    <property type="match status" value="1"/>
</dbReference>
<dbReference type="Proteomes" id="UP000094389">
    <property type="component" value="Unassembled WGS sequence"/>
</dbReference>
<dbReference type="Pfam" id="PF01546">
    <property type="entry name" value="Peptidase_M20"/>
    <property type="match status" value="1"/>
</dbReference>
<dbReference type="PANTHER" id="PTHR45962">
    <property type="entry name" value="N-FATTY-ACYL-AMINO ACID SYNTHASE/HYDROLASE PM20D1"/>
    <property type="match status" value="1"/>
</dbReference>
<dbReference type="InterPro" id="IPR017141">
    <property type="entry name" value="Pept_M20_carboxypep"/>
</dbReference>
<dbReference type="PANTHER" id="PTHR45962:SF1">
    <property type="entry name" value="N-FATTY-ACYL-AMINO ACID SYNTHASE_HYDROLASE PM20D1"/>
    <property type="match status" value="1"/>
</dbReference>
<dbReference type="GO" id="GO:0046872">
    <property type="term" value="F:metal ion binding"/>
    <property type="evidence" value="ECO:0007669"/>
    <property type="project" value="UniProtKB-KW"/>
</dbReference>
<dbReference type="OMA" id="ETDFVWG"/>
<evidence type="ECO:0000256" key="2">
    <source>
        <dbReference type="ARBA" id="ARBA00022670"/>
    </source>
</evidence>
<dbReference type="GeneID" id="30989073"/>
<protein>
    <submittedName>
        <fullName evidence="9">Carboxypeptidase S</fullName>
    </submittedName>
</protein>
<dbReference type="CDD" id="cd05674">
    <property type="entry name" value="M20_yscS"/>
    <property type="match status" value="1"/>
</dbReference>
<keyword evidence="2" id="KW-0645">Protease</keyword>
<dbReference type="InterPro" id="IPR047177">
    <property type="entry name" value="Pept_M20A"/>
</dbReference>
<dbReference type="STRING" id="983966.A0A1E4S3S5"/>
<reference evidence="9 10" key="1">
    <citation type="journal article" date="2016" name="Proc. Natl. Acad. Sci. U.S.A.">
        <title>Comparative genomics of biotechnologically important yeasts.</title>
        <authorList>
            <person name="Riley R."/>
            <person name="Haridas S."/>
            <person name="Wolfe K.H."/>
            <person name="Lopes M.R."/>
            <person name="Hittinger C.T."/>
            <person name="Goeker M."/>
            <person name="Salamov A.A."/>
            <person name="Wisecaver J.H."/>
            <person name="Long T.M."/>
            <person name="Calvey C.H."/>
            <person name="Aerts A.L."/>
            <person name="Barry K.W."/>
            <person name="Choi C."/>
            <person name="Clum A."/>
            <person name="Coughlan A.Y."/>
            <person name="Deshpande S."/>
            <person name="Douglass A.P."/>
            <person name="Hanson S.J."/>
            <person name="Klenk H.-P."/>
            <person name="LaButti K.M."/>
            <person name="Lapidus A."/>
            <person name="Lindquist E.A."/>
            <person name="Lipzen A.M."/>
            <person name="Meier-Kolthoff J.P."/>
            <person name="Ohm R.A."/>
            <person name="Otillar R.P."/>
            <person name="Pangilinan J.L."/>
            <person name="Peng Y."/>
            <person name="Rokas A."/>
            <person name="Rosa C.A."/>
            <person name="Scheuner C."/>
            <person name="Sibirny A.A."/>
            <person name="Slot J.C."/>
            <person name="Stielow J.B."/>
            <person name="Sun H."/>
            <person name="Kurtzman C.P."/>
            <person name="Blackwell M."/>
            <person name="Grigoriev I.V."/>
            <person name="Jeffries T.W."/>
        </authorList>
    </citation>
    <scope>NUCLEOTIDE SEQUENCE [LARGE SCALE GENOMIC DNA]</scope>
    <source>
        <strain evidence="10">ATCC 18201 / CBS 1600 / BCRC 20928 / JCM 3617 / NBRC 0987 / NRRL Y-1542</strain>
    </source>
</reference>